<feature type="compositionally biased region" description="Gly residues" evidence="3">
    <location>
        <begin position="1574"/>
        <end position="1583"/>
    </location>
</feature>
<feature type="coiled-coil region" evidence="2">
    <location>
        <begin position="460"/>
        <end position="494"/>
    </location>
</feature>
<organism evidence="4 5">
    <name type="scientific">Astrephomene gubernaculifera</name>
    <dbReference type="NCBI Taxonomy" id="47775"/>
    <lineage>
        <taxon>Eukaryota</taxon>
        <taxon>Viridiplantae</taxon>
        <taxon>Chlorophyta</taxon>
        <taxon>core chlorophytes</taxon>
        <taxon>Chlorophyceae</taxon>
        <taxon>CS clade</taxon>
        <taxon>Chlamydomonadales</taxon>
        <taxon>Astrephomenaceae</taxon>
        <taxon>Astrephomene</taxon>
    </lineage>
</organism>
<dbReference type="PANTHER" id="PTHR13037">
    <property type="entry name" value="FORMIN"/>
    <property type="match status" value="1"/>
</dbReference>
<feature type="region of interest" description="Disordered" evidence="3">
    <location>
        <begin position="2562"/>
        <end position="2589"/>
    </location>
</feature>
<proteinExistence type="predicted"/>
<dbReference type="PANTHER" id="PTHR13037:SF24">
    <property type="entry name" value="POLYCOMB PROTEIN PCL-RELATED"/>
    <property type="match status" value="1"/>
</dbReference>
<sequence length="2701" mass="279003">MEPGGTRGPRGRSSDTEVALTPRGPVSEDVMAAIYDRATAIFSGHKHRASGMLEPSQGPYALALVGAMLGLNQKQLDGELQLTAKVGRRSLSYEEFMSACEAMVALHGALAQQQVKRLQNNDMSSALRAAFNRYVKINAGGFVGGDQRMNSNQFIKMCQDAGVMEPNGPASMSTLQLSWASCKATFGSTRLQYSQFLKILGALAAELSGDVFLLVAGLGLELPTVPPLRNGFRKPDAGEVTLSRPEVLQGVGSHVAAEEAYEKYLQEGRAPDKRDPLARASVSPIKGPRASNTGAGVPNWVKAMQADQGGASPMTSGQDIRGIPVIETPDSDDDMPRKPARKSMPPVPPDEPTPRAKASPMRPRGGKLPAMGGGDALSPPLSPELLVRSDISASSYSAPGGIRVDAGPMQVAPRPRESVRNGITTELESPIAHLEPSILSGAPRPRKSVAGAPEGFREVVEQQAAAVKALEGRVQEQQQREKELFERVQLLTDKLADAQTAVTVQSGCPGGALPDVPQGKGRTVVSGRCPLTDQVERLTEQMAEVLARLSALESIRLQPKAPNEPPPKQRNPVGARTPEFPEEPATVVPVAPSWGPPAGGRSPRMPEPDGPRVIQQLEPAVNATQGEWMSRLLLNLDKRVRLLEGSSGKGGEEGDSEALAEVLKQLRGMHPVASPAPPAPPVPTASPPSTPPPDPAFLKVDPRRKVEKVTDSVDPAPALVPTGDPELDRRLAALSNEMRSKNATVGVLLDMLNQTRGEVAALAAQLNARSGGTDGGPVVVGHRPTPPSTQPRNPVVVVDGGLAPPEGAPSISPGLMRPRRRTGEPSSEAVIPLEPHLETVMSEQQGIKRVVRELCAAIGLPPPPIVAPVIVSPSPDPIIARKASSETGMEAVQWGQPGRKTIREEAQEVKRNVEGVQADVGELKKQVEQIRAGYGFAEWPQPLRPDGSTTTTVVVPGAGPMQAAAQAGGRNPVQVTVGAPNQPADVQGFAPGRRPLQPLVGDATIAPLPDAQVHALKDELRRVKAFVGMAEAAPAAEAAGVAGTVAAAAAPAAAAAAAVEEGKWADAGRGPQPLREAVGTVATDVEGLRKHVKAMDAALRTNIANTNNLTTFLNEHAPALIQVAQQTKDGTAAAGGRYPVVAAVGEVQQQQQQHGMSPPPRHGMLPLQANGNLEHGVVDPVEYHQLRDQVRNIARFLGGPALEIGPSTQGSPAPPAPAPPSASATAAASTEPERVSVQPWAVGGRGGGAGGTVAEGLGQVSGEVEVLKKQLGQMGHALRAAGLVDPAVLAVTPGGQEVVGVSARPGGQRNAISVTPGVQGSDGLTGFAPPQQKGQAGMEGTTSLEPVVADVGLLKDDVRAVKQFLGMSDARPEGRDVVAVAPALPLGGSSNPGQAAAAAGEPWGDKGRGAAHADGDKVAFGSQGGLAQEVDAVRRRQADMEEALRRANIPLPIPLAEQDDSAVRVVPATAAAGAGAQRNAIAVSPGLVQRPDAMGFTAPRRSLQPLHTIEGVPEPVISHLGAMQDDLRRVTAFLGMQPVATDPMPVQQGQPTSAAHPMAAAAPAAAQQPWASGGREGAAGGGDAPVQVERFSDVVRDVDYNKRRTAALEEALRAAGIPIPPPVEASVTHVAAAGSPEQARQSRNAVFVTPVTRPDSAMGFHAPARRQLLPALQGLPEPAQAELSRLSGDVKRMQAFLGMGPSASGPGAAGPDAPGAAGVAASGEARSVGVEPWGAPGREPRGQAGQEPARNLGDVIKEVDGNRWRMAALEEAVRAAGIPVPTAPMATTVAVAGSSEAQSRARNPVNVTAGDVPVAAAGAVGFAPPGRKLLPALEGLPEPAQAELSRLSDDVKRMQAFLGMGPSASGPGAAGPDAARAAEGAASGEARSVGVEPWGAPGREPRLQQGQEPARNLGDIVKEVDQNAWRMAALEEAVRAAGIPVPTAPVATTVAVAGSSEAQSRARNPVNVTAGGVPVAAVGAMGFSPPGRKLLPALEGLPEPAQAELSRLSDDVKRIEAFLGMGPSASGPGAVGPDAPGVAGGAATGEARSVGVEPWGAPGREPRGQPGQEPVKSYGDVAKEVDDHARRVSQIEESLRAAGIPLQASTAVPTAVGPASGSEQQRQRNGVVVTPGLVPGPEGATGFAPLPRRGPAGAEGGAPEPLPARVEALQDDVKRIKTFLGMQDASSGAVAATPEAAAKLAGVAVAAEAGPWAGPGREKSGGAAPDAVAKELGDVKQQLEELDRALRGAGMGYMLPKDGGTGPVAVQQQQRDTAAADKSRGGVHVTSGDVQRPLDVAGLPALARKDGLPPIQNPSFVDANEYDKLKDEVERIKAFVDMKQGGAGPAAAAAVPAAAAAAAAASAGNEPWADKALREETEEARKAVKELTDDLDGLRRKLAGMEDALRSMGIPQPLGSGLTDVRSAAGSASSGPSRNPVAVSPGLASELVAQGLAPPVQKSAAGAPQSPEGVPDPVTVDPEDFKQLKRAFEELQGAVGALPQQQPQKPKTLREDTDDIKKFVRAMGKDVGAMGNDMQTLKKHMDDVEAATNRALGNLAAEVARMKAAREEERPDSADRKRSQQQPKLETAGGKMEDTIGAITALNAAQQQELARAAADGGRSEDIDALNEAMRQSENQLARLLAFLKQDVMDRFAVHEKTLIRMAKQIDYVQRLLKGEFDEQRIAARESVQSEGDGLTPGADA</sequence>
<evidence type="ECO:0000256" key="2">
    <source>
        <dbReference type="SAM" id="Coils"/>
    </source>
</evidence>
<feature type="compositionally biased region" description="Basic and acidic residues" evidence="3">
    <location>
        <begin position="2562"/>
        <end position="2578"/>
    </location>
</feature>
<feature type="compositionally biased region" description="Basic and acidic residues" evidence="3">
    <location>
        <begin position="268"/>
        <end position="277"/>
    </location>
</feature>
<feature type="region of interest" description="Disordered" evidence="3">
    <location>
        <begin position="2256"/>
        <end position="2291"/>
    </location>
</feature>
<reference evidence="4 5" key="1">
    <citation type="journal article" date="2021" name="Sci. Rep.">
        <title>Genome sequencing of the multicellular alga Astrephomene provides insights into convergent evolution of germ-soma differentiation.</title>
        <authorList>
            <person name="Yamashita S."/>
            <person name="Yamamoto K."/>
            <person name="Matsuzaki R."/>
            <person name="Suzuki S."/>
            <person name="Yamaguchi H."/>
            <person name="Hirooka S."/>
            <person name="Minakuchi Y."/>
            <person name="Miyagishima S."/>
            <person name="Kawachi M."/>
            <person name="Toyoda A."/>
            <person name="Nozaki H."/>
        </authorList>
    </citation>
    <scope>NUCLEOTIDE SEQUENCE [LARGE SCALE GENOMIC DNA]</scope>
    <source>
        <strain evidence="4 5">NIES-4017</strain>
    </source>
</reference>
<keyword evidence="1" id="KW-0945">Host-virus interaction</keyword>
<feature type="region of interest" description="Disordered" evidence="3">
    <location>
        <begin position="1201"/>
        <end position="1249"/>
    </location>
</feature>
<feature type="region of interest" description="Disordered" evidence="3">
    <location>
        <begin position="1385"/>
        <end position="1414"/>
    </location>
</feature>
<feature type="coiled-coil region" evidence="2">
    <location>
        <begin position="2370"/>
        <end position="2404"/>
    </location>
</feature>
<feature type="region of interest" description="Disordered" evidence="3">
    <location>
        <begin position="1701"/>
        <end position="1748"/>
    </location>
</feature>
<feature type="coiled-coil region" evidence="2">
    <location>
        <begin position="899"/>
        <end position="926"/>
    </location>
</feature>
<feature type="compositionally biased region" description="Low complexity" evidence="3">
    <location>
        <begin position="2024"/>
        <end position="2037"/>
    </location>
</feature>
<feature type="compositionally biased region" description="Low complexity" evidence="3">
    <location>
        <begin position="2134"/>
        <end position="2152"/>
    </location>
</feature>
<feature type="region of interest" description="Disordered" evidence="3">
    <location>
        <begin position="1"/>
        <end position="23"/>
    </location>
</feature>
<evidence type="ECO:0000313" key="4">
    <source>
        <dbReference type="EMBL" id="GFR45288.1"/>
    </source>
</evidence>
<feature type="region of interest" description="Disordered" evidence="3">
    <location>
        <begin position="1860"/>
        <end position="1908"/>
    </location>
</feature>
<dbReference type="Gene3D" id="1.10.238.10">
    <property type="entry name" value="EF-hand"/>
    <property type="match status" value="1"/>
</dbReference>
<evidence type="ECO:0000256" key="1">
    <source>
        <dbReference type="ARBA" id="ARBA00022581"/>
    </source>
</evidence>
<comment type="caution">
    <text evidence="4">The sequence shown here is derived from an EMBL/GenBank/DDBJ whole genome shotgun (WGS) entry which is preliminary data.</text>
</comment>
<feature type="compositionally biased region" description="Low complexity" evidence="3">
    <location>
        <begin position="1550"/>
        <end position="1573"/>
    </location>
</feature>
<feature type="compositionally biased region" description="Low complexity" evidence="3">
    <location>
        <begin position="2423"/>
        <end position="2433"/>
    </location>
</feature>
<keyword evidence="2" id="KW-0175">Coiled coil</keyword>
<feature type="compositionally biased region" description="Low complexity" evidence="3">
    <location>
        <begin position="1861"/>
        <end position="1888"/>
    </location>
</feature>
<dbReference type="Proteomes" id="UP001054857">
    <property type="component" value="Unassembled WGS sequence"/>
</dbReference>
<feature type="region of interest" description="Disordered" evidence="3">
    <location>
        <begin position="268"/>
        <end position="372"/>
    </location>
</feature>
<feature type="compositionally biased region" description="Pro residues" evidence="3">
    <location>
        <begin position="674"/>
        <end position="695"/>
    </location>
</feature>
<dbReference type="SUPFAM" id="SSF47473">
    <property type="entry name" value="EF-hand"/>
    <property type="match status" value="1"/>
</dbReference>
<feature type="compositionally biased region" description="Low complexity" evidence="3">
    <location>
        <begin position="1221"/>
        <end position="1230"/>
    </location>
</feature>
<evidence type="ECO:0000256" key="3">
    <source>
        <dbReference type="SAM" id="MobiDB-lite"/>
    </source>
</evidence>
<feature type="region of interest" description="Disordered" evidence="3">
    <location>
        <begin position="2407"/>
        <end position="2439"/>
    </location>
</feature>
<evidence type="ECO:0000313" key="5">
    <source>
        <dbReference type="Proteomes" id="UP001054857"/>
    </source>
</evidence>
<feature type="region of interest" description="Disordered" evidence="3">
    <location>
        <begin position="2024"/>
        <end position="2073"/>
    </location>
</feature>
<keyword evidence="5" id="KW-1185">Reference proteome</keyword>
<feature type="compositionally biased region" description="Low complexity" evidence="3">
    <location>
        <begin position="1701"/>
        <end position="1730"/>
    </location>
</feature>
<protein>
    <submittedName>
        <fullName evidence="4">Uncharacterized protein</fullName>
    </submittedName>
</protein>
<feature type="compositionally biased region" description="Low complexity" evidence="3">
    <location>
        <begin position="583"/>
        <end position="592"/>
    </location>
</feature>
<feature type="compositionally biased region" description="Basic and acidic residues" evidence="3">
    <location>
        <begin position="1403"/>
        <end position="1414"/>
    </location>
</feature>
<dbReference type="EMBL" id="BMAR01000009">
    <property type="protein sequence ID" value="GFR45288.1"/>
    <property type="molecule type" value="Genomic_DNA"/>
</dbReference>
<gene>
    <name evidence="4" type="ORF">Agub_g6396</name>
</gene>
<dbReference type="InterPro" id="IPR011992">
    <property type="entry name" value="EF-hand-dom_pair"/>
</dbReference>
<feature type="region of interest" description="Disordered" evidence="3">
    <location>
        <begin position="2134"/>
        <end position="2162"/>
    </location>
</feature>
<feature type="region of interest" description="Disordered" evidence="3">
    <location>
        <begin position="2455"/>
        <end position="2477"/>
    </location>
</feature>
<feature type="region of interest" description="Disordered" evidence="3">
    <location>
        <begin position="670"/>
        <end position="695"/>
    </location>
</feature>
<feature type="region of interest" description="Disordered" evidence="3">
    <location>
        <begin position="1541"/>
        <end position="1584"/>
    </location>
</feature>
<name>A0AAD3HLN0_9CHLO</name>
<feature type="region of interest" description="Disordered" evidence="3">
    <location>
        <begin position="556"/>
        <end position="611"/>
    </location>
</feature>
<accession>A0AAD3HLN0</accession>